<dbReference type="CDD" id="cd06223">
    <property type="entry name" value="PRTases_typeI"/>
    <property type="match status" value="1"/>
</dbReference>
<dbReference type="GO" id="GO:0044209">
    <property type="term" value="P:AMP salvage"/>
    <property type="evidence" value="ECO:0007669"/>
    <property type="project" value="UniProtKB-UniRule"/>
</dbReference>
<name>A0A0B7H1C7_9FLAO</name>
<keyword evidence="9 11" id="KW-0808">Transferase</keyword>
<dbReference type="PANTHER" id="PTHR32315">
    <property type="entry name" value="ADENINE PHOSPHORIBOSYLTRANSFERASE"/>
    <property type="match status" value="1"/>
</dbReference>
<evidence type="ECO:0000256" key="9">
    <source>
        <dbReference type="ARBA" id="ARBA00022679"/>
    </source>
</evidence>
<dbReference type="GO" id="GO:0005737">
    <property type="term" value="C:cytoplasm"/>
    <property type="evidence" value="ECO:0007669"/>
    <property type="project" value="UniProtKB-SubCell"/>
</dbReference>
<dbReference type="GO" id="GO:0006166">
    <property type="term" value="P:purine ribonucleoside salvage"/>
    <property type="evidence" value="ECO:0007669"/>
    <property type="project" value="UniProtKB-UniRule"/>
</dbReference>
<dbReference type="InterPro" id="IPR000836">
    <property type="entry name" value="PRTase_dom"/>
</dbReference>
<evidence type="ECO:0000256" key="6">
    <source>
        <dbReference type="ARBA" id="ARBA00011893"/>
    </source>
</evidence>
<dbReference type="GO" id="GO:0006168">
    <property type="term" value="P:adenine salvage"/>
    <property type="evidence" value="ECO:0007669"/>
    <property type="project" value="InterPro"/>
</dbReference>
<evidence type="ECO:0000256" key="4">
    <source>
        <dbReference type="ARBA" id="ARBA00004659"/>
    </source>
</evidence>
<dbReference type="GO" id="GO:0016208">
    <property type="term" value="F:AMP binding"/>
    <property type="evidence" value="ECO:0007669"/>
    <property type="project" value="TreeGrafter"/>
</dbReference>
<dbReference type="Gene3D" id="3.40.50.2020">
    <property type="match status" value="1"/>
</dbReference>
<evidence type="ECO:0000256" key="5">
    <source>
        <dbReference type="ARBA" id="ARBA00008391"/>
    </source>
</evidence>
<evidence type="ECO:0000313" key="14">
    <source>
        <dbReference type="Proteomes" id="UP000038055"/>
    </source>
</evidence>
<dbReference type="SUPFAM" id="SSF53271">
    <property type="entry name" value="PRTase-like"/>
    <property type="match status" value="1"/>
</dbReference>
<gene>
    <name evidence="11 13" type="primary">apt</name>
    <name evidence="13" type="ORF">CCYN2B_10029</name>
</gene>
<dbReference type="EMBL" id="CDOD01000001">
    <property type="protein sequence ID" value="CEN32374.1"/>
    <property type="molecule type" value="Genomic_DNA"/>
</dbReference>
<comment type="subcellular location">
    <subcellularLocation>
        <location evidence="3 11">Cytoplasm</location>
    </subcellularLocation>
</comment>
<evidence type="ECO:0000256" key="7">
    <source>
        <dbReference type="ARBA" id="ARBA00022490"/>
    </source>
</evidence>
<evidence type="ECO:0000256" key="1">
    <source>
        <dbReference type="ARBA" id="ARBA00000868"/>
    </source>
</evidence>
<sequence>MNEIDYLKNKIRDIQDFPKEGVVFKDITPILSDPNAMNKALDLFLKQLKDVKIDKVVGMESRGFFFGTLLAQRLNAGFVPVRKPGKLPFTTLAQTYDLEYGQDKLEIHSDSVKKGENVLIHDDVLATGGTAEAAVKLVEALGGNIIQLNFLIELTFLNGIKKLENHNVFSILKY</sequence>
<dbReference type="Proteomes" id="UP000038055">
    <property type="component" value="Unassembled WGS sequence"/>
</dbReference>
<proteinExistence type="inferred from homology"/>
<dbReference type="AlphaFoldDB" id="A0A0B7H1C7"/>
<keyword evidence="8 11" id="KW-0328">Glycosyltransferase</keyword>
<dbReference type="InterPro" id="IPR029057">
    <property type="entry name" value="PRTase-like"/>
</dbReference>
<dbReference type="Pfam" id="PF00156">
    <property type="entry name" value="Pribosyltran"/>
    <property type="match status" value="1"/>
</dbReference>
<dbReference type="eggNOG" id="COG0503">
    <property type="taxonomic scope" value="Bacteria"/>
</dbReference>
<dbReference type="GO" id="GO:0003999">
    <property type="term" value="F:adenine phosphoribosyltransferase activity"/>
    <property type="evidence" value="ECO:0007669"/>
    <property type="project" value="UniProtKB-UniRule"/>
</dbReference>
<dbReference type="InterPro" id="IPR050054">
    <property type="entry name" value="UPRTase/APRTase"/>
</dbReference>
<dbReference type="NCBIfam" id="NF002636">
    <property type="entry name" value="PRK02304.1-5"/>
    <property type="match status" value="1"/>
</dbReference>
<dbReference type="InterPro" id="IPR005764">
    <property type="entry name" value="Ade_phspho_trans"/>
</dbReference>
<reference evidence="14" key="1">
    <citation type="submission" date="2015-01" db="EMBL/GenBank/DDBJ databases">
        <authorList>
            <person name="MANFREDI Pablo"/>
        </authorList>
    </citation>
    <scope>NUCLEOTIDE SEQUENCE [LARGE SCALE GENOMIC DNA]</scope>
    <source>
        <strain evidence="14">Ccyn2B</strain>
    </source>
</reference>
<dbReference type="UniPathway" id="UPA00588">
    <property type="reaction ID" value="UER00646"/>
</dbReference>
<comment type="similarity">
    <text evidence="5 11">Belongs to the purine/pyrimidine phosphoribosyltransferase family.</text>
</comment>
<evidence type="ECO:0000259" key="12">
    <source>
        <dbReference type="Pfam" id="PF00156"/>
    </source>
</evidence>
<keyword evidence="7 11" id="KW-0963">Cytoplasm</keyword>
<evidence type="ECO:0000313" key="13">
    <source>
        <dbReference type="EMBL" id="CEN32374.1"/>
    </source>
</evidence>
<comment type="function">
    <text evidence="2 11">Catalyzes a salvage reaction resulting in the formation of AMP, that is energically less costly than de novo synthesis.</text>
</comment>
<comment type="subunit">
    <text evidence="11">Homodimer.</text>
</comment>
<accession>A0A0B7H1C7</accession>
<keyword evidence="14" id="KW-1185">Reference proteome</keyword>
<dbReference type="FunFam" id="3.40.50.2020:FF:000021">
    <property type="entry name" value="Adenine phosphoribosyltransferase"/>
    <property type="match status" value="1"/>
</dbReference>
<evidence type="ECO:0000256" key="8">
    <source>
        <dbReference type="ARBA" id="ARBA00022676"/>
    </source>
</evidence>
<organism evidence="13 14">
    <name type="scientific">Capnocytophaga cynodegmi</name>
    <dbReference type="NCBI Taxonomy" id="28189"/>
    <lineage>
        <taxon>Bacteria</taxon>
        <taxon>Pseudomonadati</taxon>
        <taxon>Bacteroidota</taxon>
        <taxon>Flavobacteriia</taxon>
        <taxon>Flavobacteriales</taxon>
        <taxon>Flavobacteriaceae</taxon>
        <taxon>Capnocytophaga</taxon>
    </lineage>
</organism>
<evidence type="ECO:0000256" key="11">
    <source>
        <dbReference type="HAMAP-Rule" id="MF_00004"/>
    </source>
</evidence>
<protein>
    <recommendedName>
        <fullName evidence="6 11">Adenine phosphoribosyltransferase</fullName>
        <shortName evidence="11">APRT</shortName>
        <ecNumber evidence="6 11">2.4.2.7</ecNumber>
    </recommendedName>
</protein>
<dbReference type="EC" id="2.4.2.7" evidence="6 11"/>
<dbReference type="PANTHER" id="PTHR32315:SF3">
    <property type="entry name" value="ADENINE PHOSPHORIBOSYLTRANSFERASE"/>
    <property type="match status" value="1"/>
</dbReference>
<keyword evidence="10 11" id="KW-0660">Purine salvage</keyword>
<evidence type="ECO:0000256" key="3">
    <source>
        <dbReference type="ARBA" id="ARBA00004496"/>
    </source>
</evidence>
<dbReference type="NCBIfam" id="TIGR01090">
    <property type="entry name" value="apt"/>
    <property type="match status" value="1"/>
</dbReference>
<dbReference type="STRING" id="28189.CCYN74_10040"/>
<dbReference type="RefSeq" id="WP_041989323.1">
    <property type="nucleotide sequence ID" value="NZ_CDOD01000001.1"/>
</dbReference>
<dbReference type="HAMAP" id="MF_00004">
    <property type="entry name" value="Aden_phosphoribosyltr"/>
    <property type="match status" value="1"/>
</dbReference>
<dbReference type="GO" id="GO:0002055">
    <property type="term" value="F:adenine binding"/>
    <property type="evidence" value="ECO:0007669"/>
    <property type="project" value="TreeGrafter"/>
</dbReference>
<comment type="pathway">
    <text evidence="4 11">Purine metabolism; AMP biosynthesis via salvage pathway; AMP from adenine: step 1/1.</text>
</comment>
<evidence type="ECO:0000256" key="10">
    <source>
        <dbReference type="ARBA" id="ARBA00022726"/>
    </source>
</evidence>
<comment type="catalytic activity">
    <reaction evidence="1 11">
        <text>AMP + diphosphate = 5-phospho-alpha-D-ribose 1-diphosphate + adenine</text>
        <dbReference type="Rhea" id="RHEA:16609"/>
        <dbReference type="ChEBI" id="CHEBI:16708"/>
        <dbReference type="ChEBI" id="CHEBI:33019"/>
        <dbReference type="ChEBI" id="CHEBI:58017"/>
        <dbReference type="ChEBI" id="CHEBI:456215"/>
        <dbReference type="EC" id="2.4.2.7"/>
    </reaction>
</comment>
<feature type="domain" description="Phosphoribosyltransferase" evidence="12">
    <location>
        <begin position="45"/>
        <end position="149"/>
    </location>
</feature>
<evidence type="ECO:0000256" key="2">
    <source>
        <dbReference type="ARBA" id="ARBA00003968"/>
    </source>
</evidence>
<dbReference type="NCBIfam" id="NF002634">
    <property type="entry name" value="PRK02304.1-3"/>
    <property type="match status" value="1"/>
</dbReference>